<dbReference type="Pfam" id="PF00856">
    <property type="entry name" value="SET"/>
    <property type="match status" value="1"/>
</dbReference>
<dbReference type="HOGENOM" id="CLU_064547_0_0_1"/>
<comment type="caution">
    <text evidence="2">The sequence shown here is derived from an EMBL/GenBank/DDBJ whole genome shotgun (WGS) entry which is preliminary data.</text>
</comment>
<dbReference type="Gene3D" id="2.170.270.10">
    <property type="entry name" value="SET domain"/>
    <property type="match status" value="1"/>
</dbReference>
<name>D4DIW6_TRIVH</name>
<dbReference type="CDD" id="cd20071">
    <property type="entry name" value="SET_SMYD"/>
    <property type="match status" value="1"/>
</dbReference>
<dbReference type="PANTHER" id="PTHR47332">
    <property type="entry name" value="SET DOMAIN-CONTAINING PROTEIN 5"/>
    <property type="match status" value="1"/>
</dbReference>
<dbReference type="InterPro" id="IPR046341">
    <property type="entry name" value="SET_dom_sf"/>
</dbReference>
<protein>
    <recommendedName>
        <fullName evidence="1">SET domain-containing protein</fullName>
    </recommendedName>
</protein>
<sequence length="390" mass="44458">MPAPHPYTKLKIPENAPFELKPSPGKGWGIFAKRDIKKGDLVLSEKPLFMVKSSTHRTTELAVLAAFQKLKPEDKQQFLCLRDNGSARYPSMTHAFIDNNMTVSRIMTARPGENPVCGMFILQPRFNHSCIANCKAPFNGKEAISTYAIRDITAGEELTLSYDARVTFHPPQERHASLGFVCDCPACDIGTPFQELSQIRRTLIRGLMYLQDGEDMDKRRHPPSCSIIICPKLKKRAEEGQIGLTSRFIYQILLLFLLEEEGLLDYFTLKALRKKLDATARLFQTERNARIVRLAMRRKTWLRKFVTAWRLYGREDAGDLLAFMYQRDPSYYPAIFICSTALAVAEAVASDFLLLLARIYPSFYPVLEADEVMANFPRLNILKSRSSEMK</sequence>
<dbReference type="OrthoDB" id="265717at2759"/>
<proteinExistence type="predicted"/>
<organism evidence="2 3">
    <name type="scientific">Trichophyton verrucosum (strain HKI 0517)</name>
    <dbReference type="NCBI Taxonomy" id="663202"/>
    <lineage>
        <taxon>Eukaryota</taxon>
        <taxon>Fungi</taxon>
        <taxon>Dikarya</taxon>
        <taxon>Ascomycota</taxon>
        <taxon>Pezizomycotina</taxon>
        <taxon>Eurotiomycetes</taxon>
        <taxon>Eurotiomycetidae</taxon>
        <taxon>Onygenales</taxon>
        <taxon>Arthrodermataceae</taxon>
        <taxon>Trichophyton</taxon>
    </lineage>
</organism>
<dbReference type="PANTHER" id="PTHR47332:SF4">
    <property type="entry name" value="SET DOMAIN-CONTAINING PROTEIN 5"/>
    <property type="match status" value="1"/>
</dbReference>
<evidence type="ECO:0000313" key="2">
    <source>
        <dbReference type="EMBL" id="EFE38214.1"/>
    </source>
</evidence>
<gene>
    <name evidence="2" type="ORF">TRV_07127</name>
</gene>
<dbReference type="InterPro" id="IPR001214">
    <property type="entry name" value="SET_dom"/>
</dbReference>
<evidence type="ECO:0000313" key="3">
    <source>
        <dbReference type="Proteomes" id="UP000008383"/>
    </source>
</evidence>
<reference evidence="3" key="1">
    <citation type="journal article" date="2011" name="Genome Biol.">
        <title>Comparative and functional genomics provide insights into the pathogenicity of dermatophytic fungi.</title>
        <authorList>
            <person name="Burmester A."/>
            <person name="Shelest E."/>
            <person name="Gloeckner G."/>
            <person name="Heddergott C."/>
            <person name="Schindler S."/>
            <person name="Staib P."/>
            <person name="Heidel A."/>
            <person name="Felder M."/>
            <person name="Petzold A."/>
            <person name="Szafranski K."/>
            <person name="Feuermann M."/>
            <person name="Pedruzzi I."/>
            <person name="Priebe S."/>
            <person name="Groth M."/>
            <person name="Winkler R."/>
            <person name="Li W."/>
            <person name="Kniemeyer O."/>
            <person name="Schroeckh V."/>
            <person name="Hertweck C."/>
            <person name="Hube B."/>
            <person name="White T.C."/>
            <person name="Platzer M."/>
            <person name="Guthke R."/>
            <person name="Heitman J."/>
            <person name="Woestemeyer J."/>
            <person name="Zipfel P.F."/>
            <person name="Monod M."/>
            <person name="Brakhage A.A."/>
        </authorList>
    </citation>
    <scope>NUCLEOTIDE SEQUENCE [LARGE SCALE GENOMIC DNA]</scope>
    <source>
        <strain evidence="3">HKI 0517</strain>
    </source>
</reference>
<dbReference type="AlphaFoldDB" id="D4DIW6"/>
<dbReference type="RefSeq" id="XP_003018859.1">
    <property type="nucleotide sequence ID" value="XM_003018813.1"/>
</dbReference>
<dbReference type="EMBL" id="ACYE01000415">
    <property type="protein sequence ID" value="EFE38214.1"/>
    <property type="molecule type" value="Genomic_DNA"/>
</dbReference>
<feature type="domain" description="SET" evidence="1">
    <location>
        <begin position="16"/>
        <end position="163"/>
    </location>
</feature>
<keyword evidence="3" id="KW-1185">Reference proteome</keyword>
<dbReference type="GeneID" id="9581503"/>
<accession>D4DIW6</accession>
<dbReference type="SMART" id="SM00317">
    <property type="entry name" value="SET"/>
    <property type="match status" value="1"/>
</dbReference>
<dbReference type="InterPro" id="IPR053185">
    <property type="entry name" value="SET_domain_protein"/>
</dbReference>
<dbReference type="SUPFAM" id="SSF82199">
    <property type="entry name" value="SET domain"/>
    <property type="match status" value="1"/>
</dbReference>
<dbReference type="KEGG" id="tve:TRV_07127"/>
<dbReference type="PROSITE" id="PS50280">
    <property type="entry name" value="SET"/>
    <property type="match status" value="1"/>
</dbReference>
<dbReference type="Proteomes" id="UP000008383">
    <property type="component" value="Unassembled WGS sequence"/>
</dbReference>
<evidence type="ECO:0000259" key="1">
    <source>
        <dbReference type="PROSITE" id="PS50280"/>
    </source>
</evidence>